<dbReference type="GO" id="GO:0052689">
    <property type="term" value="F:carboxylic ester hydrolase activity"/>
    <property type="evidence" value="ECO:0007669"/>
    <property type="project" value="TreeGrafter"/>
</dbReference>
<feature type="chain" id="PRO_5011781271" description="Serine aminopeptidase S33 domain-containing protein" evidence="1">
    <location>
        <begin position="24"/>
        <end position="452"/>
    </location>
</feature>
<keyword evidence="1" id="KW-0732">Signal</keyword>
<sequence length="452" mass="46231">MIAAMVRRGAWALVLVLGLAACGAGPTGIPAGSSFAGDWQGAIELPGQRLPFALHIGEDQASGTIDIPAQGTRGAPLDGVAVDGDTVRFGLSTVPGSPAFTGTLDGDAISGTLTQGGQSLPFSLARGTLPAQARPQEPQPPYPYRTEDVTFPSGDVTLAGTVTAPPGPGPFPGVVMITGSGAQDRDETIAGHKPFLLLADTLTRAGFVVLRTDDRGVGGSGGTLEGTPYDVLADDALAGAALLRGRPDVDPARVGLFGHSEGGYLAPLAAQRGDVAFAVLMAGPSVSGGDVLIEQNRLLLAAAGLPADQVDAGVENVRTLVAQVRAGDLDAARQAARDQAVAQGVDPQAAAAQVDSLVPFLTYDPQPALRALRIPTYAFFGAKDLQVPPAQSEGPMRAALARAPGSEVRTFPELNHLMQPAQTGSPAEYATIETTIAPDVLESVTRWLTTHA</sequence>
<dbReference type="Gene3D" id="3.40.50.1820">
    <property type="entry name" value="alpha/beta hydrolase"/>
    <property type="match status" value="1"/>
</dbReference>
<dbReference type="AlphaFoldDB" id="A0A1G7U347"/>
<organism evidence="3 4">
    <name type="scientific">Pseudonocardia oroxyli</name>
    <dbReference type="NCBI Taxonomy" id="366584"/>
    <lineage>
        <taxon>Bacteria</taxon>
        <taxon>Bacillati</taxon>
        <taxon>Actinomycetota</taxon>
        <taxon>Actinomycetes</taxon>
        <taxon>Pseudonocardiales</taxon>
        <taxon>Pseudonocardiaceae</taxon>
        <taxon>Pseudonocardia</taxon>
    </lineage>
</organism>
<dbReference type="Proteomes" id="UP000198967">
    <property type="component" value="Unassembled WGS sequence"/>
</dbReference>
<evidence type="ECO:0000313" key="3">
    <source>
        <dbReference type="EMBL" id="SDG41489.1"/>
    </source>
</evidence>
<dbReference type="InterPro" id="IPR029058">
    <property type="entry name" value="AB_hydrolase_fold"/>
</dbReference>
<feature type="domain" description="Serine aminopeptidase S33" evidence="2">
    <location>
        <begin position="198"/>
        <end position="417"/>
    </location>
</feature>
<dbReference type="PROSITE" id="PS51257">
    <property type="entry name" value="PROKAR_LIPOPROTEIN"/>
    <property type="match status" value="1"/>
</dbReference>
<dbReference type="InterPro" id="IPR022742">
    <property type="entry name" value="Hydrolase_4"/>
</dbReference>
<dbReference type="PANTHER" id="PTHR43265">
    <property type="entry name" value="ESTERASE ESTD"/>
    <property type="match status" value="1"/>
</dbReference>
<proteinExistence type="predicted"/>
<name>A0A1G7U347_PSEOR</name>
<evidence type="ECO:0000259" key="2">
    <source>
        <dbReference type="Pfam" id="PF12146"/>
    </source>
</evidence>
<reference evidence="3 4" key="1">
    <citation type="submission" date="2016-10" db="EMBL/GenBank/DDBJ databases">
        <authorList>
            <person name="de Groot N.N."/>
        </authorList>
    </citation>
    <scope>NUCLEOTIDE SEQUENCE [LARGE SCALE GENOMIC DNA]</scope>
    <source>
        <strain evidence="3 4">CGMCC 4.3143</strain>
    </source>
</reference>
<protein>
    <recommendedName>
        <fullName evidence="2">Serine aminopeptidase S33 domain-containing protein</fullName>
    </recommendedName>
</protein>
<accession>A0A1G7U347</accession>
<keyword evidence="4" id="KW-1185">Reference proteome</keyword>
<dbReference type="STRING" id="366584.SAMN05216377_111209"/>
<gene>
    <name evidence="3" type="ORF">SAMN05216377_111209</name>
</gene>
<feature type="signal peptide" evidence="1">
    <location>
        <begin position="1"/>
        <end position="23"/>
    </location>
</feature>
<dbReference type="PANTHER" id="PTHR43265:SF1">
    <property type="entry name" value="ESTERASE ESTD"/>
    <property type="match status" value="1"/>
</dbReference>
<dbReference type="Pfam" id="PF12146">
    <property type="entry name" value="Hydrolase_4"/>
    <property type="match status" value="1"/>
</dbReference>
<evidence type="ECO:0000313" key="4">
    <source>
        <dbReference type="Proteomes" id="UP000198967"/>
    </source>
</evidence>
<dbReference type="InterPro" id="IPR053145">
    <property type="entry name" value="AB_hydrolase_Est10"/>
</dbReference>
<dbReference type="EMBL" id="FNBE01000011">
    <property type="protein sequence ID" value="SDG41489.1"/>
    <property type="molecule type" value="Genomic_DNA"/>
</dbReference>
<dbReference type="SUPFAM" id="SSF53474">
    <property type="entry name" value="alpha/beta-Hydrolases"/>
    <property type="match status" value="1"/>
</dbReference>
<evidence type="ECO:0000256" key="1">
    <source>
        <dbReference type="SAM" id="SignalP"/>
    </source>
</evidence>